<evidence type="ECO:0000259" key="8">
    <source>
        <dbReference type="PROSITE" id="PS50110"/>
    </source>
</evidence>
<evidence type="ECO:0000313" key="9">
    <source>
        <dbReference type="EMBL" id="GAA0465421.1"/>
    </source>
</evidence>
<dbReference type="PROSITE" id="PS50110">
    <property type="entry name" value="RESPONSE_REGULATORY"/>
    <property type="match status" value="1"/>
</dbReference>
<keyword evidence="2" id="KW-0805">Transcription regulation</keyword>
<keyword evidence="10" id="KW-1185">Reference proteome</keyword>
<accession>A0ABP3JVR7</accession>
<dbReference type="CDD" id="cd06170">
    <property type="entry name" value="LuxR_C_like"/>
    <property type="match status" value="1"/>
</dbReference>
<dbReference type="Pfam" id="PF00196">
    <property type="entry name" value="GerE"/>
    <property type="match status" value="1"/>
</dbReference>
<dbReference type="EMBL" id="BAAABY010000023">
    <property type="protein sequence ID" value="GAA0465421.1"/>
    <property type="molecule type" value="Genomic_DNA"/>
</dbReference>
<reference evidence="10" key="1">
    <citation type="journal article" date="2019" name="Int. J. Syst. Evol. Microbiol.">
        <title>The Global Catalogue of Microorganisms (GCM) 10K type strain sequencing project: providing services to taxonomists for standard genome sequencing and annotation.</title>
        <authorList>
            <consortium name="The Broad Institute Genomics Platform"/>
            <consortium name="The Broad Institute Genome Sequencing Center for Infectious Disease"/>
            <person name="Wu L."/>
            <person name="Ma J."/>
        </authorList>
    </citation>
    <scope>NUCLEOTIDE SEQUENCE [LARGE SCALE GENOMIC DNA]</scope>
    <source>
        <strain evidence="10">JCM 4805</strain>
    </source>
</reference>
<evidence type="ECO:0000256" key="2">
    <source>
        <dbReference type="ARBA" id="ARBA00023015"/>
    </source>
</evidence>
<evidence type="ECO:0000256" key="5">
    <source>
        <dbReference type="PROSITE-ProRule" id="PRU00169"/>
    </source>
</evidence>
<dbReference type="PRINTS" id="PR00038">
    <property type="entry name" value="HTHLUXR"/>
</dbReference>
<name>A0ABP3JVR7_9ACTN</name>
<dbReference type="Proteomes" id="UP001500909">
    <property type="component" value="Unassembled WGS sequence"/>
</dbReference>
<evidence type="ECO:0000313" key="10">
    <source>
        <dbReference type="Proteomes" id="UP001500909"/>
    </source>
</evidence>
<evidence type="ECO:0000256" key="4">
    <source>
        <dbReference type="ARBA" id="ARBA00023163"/>
    </source>
</evidence>
<protein>
    <submittedName>
        <fullName evidence="9">Response regulator transcription factor</fullName>
    </submittedName>
</protein>
<dbReference type="InterPro" id="IPR016032">
    <property type="entry name" value="Sig_transdc_resp-reg_C-effctor"/>
</dbReference>
<comment type="caution">
    <text evidence="9">The sequence shown here is derived from an EMBL/GenBank/DDBJ whole genome shotgun (WGS) entry which is preliminary data.</text>
</comment>
<dbReference type="InterPro" id="IPR011006">
    <property type="entry name" value="CheY-like_superfamily"/>
</dbReference>
<feature type="domain" description="HTH luxR-type" evidence="7">
    <location>
        <begin position="158"/>
        <end position="223"/>
    </location>
</feature>
<dbReference type="Gene3D" id="3.40.50.2300">
    <property type="match status" value="1"/>
</dbReference>
<sequence>MIRVLIADDQAIVRAAIANLLATQEEIEVVGEAEDGAEAVRLADELRPDVALLDIRMPGLNGIEAARTILSRPGTATKALMLTTFDLDAYVYDALAAGASGFLLKDATFPELLHAVRVVAAGNALLAPEVTKRLIGEFVRQRPPTSRPHRGTGEPTARETEDASLTSRETEVLTLIARGFSNADIAHRLTISNHTVKTHINRIFTKLRLSDRAQAVIRAYEMGLVEPPP</sequence>
<evidence type="ECO:0000256" key="1">
    <source>
        <dbReference type="ARBA" id="ARBA00022553"/>
    </source>
</evidence>
<dbReference type="RefSeq" id="WP_346095575.1">
    <property type="nucleotide sequence ID" value="NZ_BAAABY010000023.1"/>
</dbReference>
<keyword evidence="1 5" id="KW-0597">Phosphoprotein</keyword>
<organism evidence="9 10">
    <name type="scientific">Streptomyces olivaceiscleroticus</name>
    <dbReference type="NCBI Taxonomy" id="68245"/>
    <lineage>
        <taxon>Bacteria</taxon>
        <taxon>Bacillati</taxon>
        <taxon>Actinomycetota</taxon>
        <taxon>Actinomycetes</taxon>
        <taxon>Kitasatosporales</taxon>
        <taxon>Streptomycetaceae</taxon>
        <taxon>Streptomyces</taxon>
    </lineage>
</organism>
<dbReference type="InterPro" id="IPR058245">
    <property type="entry name" value="NreC/VraR/RcsB-like_REC"/>
</dbReference>
<keyword evidence="4" id="KW-0804">Transcription</keyword>
<dbReference type="PANTHER" id="PTHR43214:SF24">
    <property type="entry name" value="TRANSCRIPTIONAL REGULATORY PROTEIN NARL-RELATED"/>
    <property type="match status" value="1"/>
</dbReference>
<feature type="region of interest" description="Disordered" evidence="6">
    <location>
        <begin position="141"/>
        <end position="166"/>
    </location>
</feature>
<dbReference type="SUPFAM" id="SSF52172">
    <property type="entry name" value="CheY-like"/>
    <property type="match status" value="1"/>
</dbReference>
<dbReference type="InterPro" id="IPR039420">
    <property type="entry name" value="WalR-like"/>
</dbReference>
<feature type="modified residue" description="4-aspartylphosphate" evidence="5">
    <location>
        <position position="54"/>
    </location>
</feature>
<dbReference type="InterPro" id="IPR000792">
    <property type="entry name" value="Tscrpt_reg_LuxR_C"/>
</dbReference>
<dbReference type="Pfam" id="PF00072">
    <property type="entry name" value="Response_reg"/>
    <property type="match status" value="1"/>
</dbReference>
<dbReference type="PROSITE" id="PS50043">
    <property type="entry name" value="HTH_LUXR_2"/>
    <property type="match status" value="1"/>
</dbReference>
<gene>
    <name evidence="9" type="ORF">GCM10010361_31870</name>
</gene>
<feature type="domain" description="Response regulatory" evidence="8">
    <location>
        <begin position="3"/>
        <end position="120"/>
    </location>
</feature>
<keyword evidence="3" id="KW-0238">DNA-binding</keyword>
<dbReference type="CDD" id="cd17535">
    <property type="entry name" value="REC_NarL-like"/>
    <property type="match status" value="1"/>
</dbReference>
<dbReference type="InterPro" id="IPR001789">
    <property type="entry name" value="Sig_transdc_resp-reg_receiver"/>
</dbReference>
<dbReference type="SMART" id="SM00448">
    <property type="entry name" value="REC"/>
    <property type="match status" value="1"/>
</dbReference>
<dbReference type="PROSITE" id="PS00622">
    <property type="entry name" value="HTH_LUXR_1"/>
    <property type="match status" value="1"/>
</dbReference>
<dbReference type="PANTHER" id="PTHR43214">
    <property type="entry name" value="TWO-COMPONENT RESPONSE REGULATOR"/>
    <property type="match status" value="1"/>
</dbReference>
<dbReference type="SUPFAM" id="SSF46894">
    <property type="entry name" value="C-terminal effector domain of the bipartite response regulators"/>
    <property type="match status" value="1"/>
</dbReference>
<evidence type="ECO:0000256" key="3">
    <source>
        <dbReference type="ARBA" id="ARBA00023125"/>
    </source>
</evidence>
<proteinExistence type="predicted"/>
<dbReference type="SMART" id="SM00421">
    <property type="entry name" value="HTH_LUXR"/>
    <property type="match status" value="1"/>
</dbReference>
<evidence type="ECO:0000259" key="7">
    <source>
        <dbReference type="PROSITE" id="PS50043"/>
    </source>
</evidence>
<evidence type="ECO:0000256" key="6">
    <source>
        <dbReference type="SAM" id="MobiDB-lite"/>
    </source>
</evidence>